<evidence type="ECO:0000313" key="3">
    <source>
        <dbReference type="Proteomes" id="UP000286095"/>
    </source>
</evidence>
<dbReference type="PANTHER" id="PTHR41786">
    <property type="entry name" value="MOTILITY ACCESSORY FACTOR MAF"/>
    <property type="match status" value="1"/>
</dbReference>
<protein>
    <submittedName>
        <fullName evidence="2">DUF115 domain-containing protein</fullName>
    </submittedName>
</protein>
<reference evidence="2 3" key="1">
    <citation type="submission" date="2018-08" db="EMBL/GenBank/DDBJ databases">
        <title>Survival mechanisms of Campylobacter hepaticus identified by genomic analysis and comparative transcriptomic analysis of in vivo and in vitro derived bacteria.</title>
        <authorList>
            <person name="Van T.T.H."/>
            <person name="Moore R.J."/>
        </authorList>
    </citation>
    <scope>NUCLEOTIDE SEQUENCE [LARGE SCALE GENOMIC DNA]</scope>
    <source>
        <strain evidence="2 3">54L</strain>
    </source>
</reference>
<dbReference type="Proteomes" id="UP000286095">
    <property type="component" value="Unassembled WGS sequence"/>
</dbReference>
<dbReference type="PANTHER" id="PTHR41786:SF1">
    <property type="entry name" value="6-HYDROXYMETHYLPTERIN DIPHOSPHOKINASE MPTE-LIKE DOMAIN-CONTAINING PROTEIN"/>
    <property type="match status" value="1"/>
</dbReference>
<accession>A0A424Z221</accession>
<dbReference type="InterPro" id="IPR002826">
    <property type="entry name" value="MptE-like"/>
</dbReference>
<sequence length="633" mass="73930">MQNEIFKKNLKAMSNKEYDGIKEKLNKIKELREFYYTFGEDKLDINIVKKRNLKTIYKNPLSELEEKIEFLKDYVRYPALFFYGLGNGILYQFLLQNKNHKRIVVFEKEIEIIFISLNLLDFSEALRKGRFILIYTPEMTYTKADAIFSLSSINRFFKTYALHTHCNFYKNYEEDMLKINTLNSKAMKNISLRRGNDPKDAMQGIEQFVQNLPKMINHPSYQTLLKKRKNTKDENLAIIVSTGPSLEKQLATLKQYTNKATIFCADSAYPILAKHNIKPDYVCMLERDHFTAECFNNNFKEFDKDITFICTSLTHKNTISYLEKNKRSYILVTRPLPFASSINLNEFGYIGGGMSVAHMNYELAINLNFKNIILIGQDLAYSKDGLSHSKGFLHEKFHDGHYQRDFDKYTTIAYGGKGMVQSSEVWTLFREIFENFITSNNKNGIKTYNCTQGGARIEGAIEKPFKEVCENLAKKAKKKPNVKITKLAKKQRIELMLQSYNILKKQIILSESFIKTCKKIKNQLKNLKRGKQKLSLDDINKNLDKLKTKLELKRYAFLHEILGPTLYHEENILASLYVKNINNESEKQNKLFAWLYAHESLVESIFELISIQNQKIKIAIMPLQDELEKRKLI</sequence>
<gene>
    <name evidence="2" type="ORF">DZD40_01340</name>
</gene>
<organism evidence="2 3">
    <name type="scientific">Campylobacter hepaticus</name>
    <dbReference type="NCBI Taxonomy" id="1813019"/>
    <lineage>
        <taxon>Bacteria</taxon>
        <taxon>Pseudomonadati</taxon>
        <taxon>Campylobacterota</taxon>
        <taxon>Epsilonproteobacteria</taxon>
        <taxon>Campylobacterales</taxon>
        <taxon>Campylobacteraceae</taxon>
        <taxon>Campylobacter</taxon>
    </lineage>
</organism>
<evidence type="ECO:0000259" key="1">
    <source>
        <dbReference type="Pfam" id="PF01973"/>
    </source>
</evidence>
<dbReference type="Pfam" id="PF01973">
    <property type="entry name" value="MptE-like"/>
    <property type="match status" value="1"/>
</dbReference>
<proteinExistence type="predicted"/>
<comment type="caution">
    <text evidence="2">The sequence shown here is derived from an EMBL/GenBank/DDBJ whole genome shotgun (WGS) entry which is preliminary data.</text>
</comment>
<evidence type="ECO:0000313" key="2">
    <source>
        <dbReference type="EMBL" id="RQD88238.1"/>
    </source>
</evidence>
<dbReference type="STRING" id="1813019.A2J15_00065"/>
<dbReference type="EMBL" id="QURW01000003">
    <property type="protein sequence ID" value="RQD88238.1"/>
    <property type="molecule type" value="Genomic_DNA"/>
</dbReference>
<dbReference type="AlphaFoldDB" id="A0A424Z221"/>
<dbReference type="RefSeq" id="WP_124133927.1">
    <property type="nucleotide sequence ID" value="NZ_QURW01000003.1"/>
</dbReference>
<name>A0A424Z221_9BACT</name>
<feature type="domain" description="6-hydroxymethylpterin diphosphokinase MptE-like" evidence="1">
    <location>
        <begin position="207"/>
        <end position="383"/>
    </location>
</feature>